<keyword evidence="3 5" id="KW-0479">Metal-binding</keyword>
<keyword evidence="7" id="KW-1133">Transmembrane helix</keyword>
<evidence type="ECO:0000313" key="8">
    <source>
        <dbReference type="EMBL" id="ORY12071.1"/>
    </source>
</evidence>
<dbReference type="InterPro" id="IPR002401">
    <property type="entry name" value="Cyt_P450_E_grp-I"/>
</dbReference>
<keyword evidence="7" id="KW-0472">Membrane</keyword>
<feature type="transmembrane region" description="Helical" evidence="7">
    <location>
        <begin position="12"/>
        <end position="34"/>
    </location>
</feature>
<dbReference type="AlphaFoldDB" id="A0A1Y1ZP94"/>
<dbReference type="EMBL" id="MCFA01000054">
    <property type="protein sequence ID" value="ORY12071.1"/>
    <property type="molecule type" value="Genomic_DNA"/>
</dbReference>
<evidence type="ECO:0000256" key="1">
    <source>
        <dbReference type="ARBA" id="ARBA00001971"/>
    </source>
</evidence>
<comment type="cofactor">
    <cofactor evidence="1 5">
        <name>heme</name>
        <dbReference type="ChEBI" id="CHEBI:30413"/>
    </cofactor>
</comment>
<evidence type="ECO:0000256" key="6">
    <source>
        <dbReference type="RuleBase" id="RU000461"/>
    </source>
</evidence>
<organism evidence="8 9">
    <name type="scientific">Clohesyomyces aquaticus</name>
    <dbReference type="NCBI Taxonomy" id="1231657"/>
    <lineage>
        <taxon>Eukaryota</taxon>
        <taxon>Fungi</taxon>
        <taxon>Dikarya</taxon>
        <taxon>Ascomycota</taxon>
        <taxon>Pezizomycotina</taxon>
        <taxon>Dothideomycetes</taxon>
        <taxon>Pleosporomycetidae</taxon>
        <taxon>Pleosporales</taxon>
        <taxon>Lindgomycetaceae</taxon>
        <taxon>Clohesyomyces</taxon>
    </lineage>
</organism>
<evidence type="ECO:0000256" key="4">
    <source>
        <dbReference type="ARBA" id="ARBA00023004"/>
    </source>
</evidence>
<evidence type="ECO:0000256" key="2">
    <source>
        <dbReference type="ARBA" id="ARBA00010617"/>
    </source>
</evidence>
<evidence type="ECO:0000256" key="7">
    <source>
        <dbReference type="SAM" id="Phobius"/>
    </source>
</evidence>
<proteinExistence type="inferred from homology"/>
<feature type="transmembrane region" description="Helical" evidence="7">
    <location>
        <begin position="46"/>
        <end position="62"/>
    </location>
</feature>
<comment type="similarity">
    <text evidence="2 6">Belongs to the cytochrome P450 family.</text>
</comment>
<feature type="binding site" description="axial binding residue" evidence="5">
    <location>
        <position position="462"/>
    </location>
    <ligand>
        <name>heme</name>
        <dbReference type="ChEBI" id="CHEBI:30413"/>
    </ligand>
    <ligandPart>
        <name>Fe</name>
        <dbReference type="ChEBI" id="CHEBI:18248"/>
    </ligandPart>
</feature>
<dbReference type="GO" id="GO:0005506">
    <property type="term" value="F:iron ion binding"/>
    <property type="evidence" value="ECO:0007669"/>
    <property type="project" value="InterPro"/>
</dbReference>
<keyword evidence="7" id="KW-0812">Transmembrane</keyword>
<dbReference type="GO" id="GO:0016705">
    <property type="term" value="F:oxidoreductase activity, acting on paired donors, with incorporation or reduction of molecular oxygen"/>
    <property type="evidence" value="ECO:0007669"/>
    <property type="project" value="InterPro"/>
</dbReference>
<dbReference type="GO" id="GO:0020037">
    <property type="term" value="F:heme binding"/>
    <property type="evidence" value="ECO:0007669"/>
    <property type="project" value="InterPro"/>
</dbReference>
<dbReference type="InterPro" id="IPR050121">
    <property type="entry name" value="Cytochrome_P450_monoxygenase"/>
</dbReference>
<gene>
    <name evidence="8" type="ORF">BCR34DRAFT_483147</name>
</gene>
<dbReference type="PANTHER" id="PTHR24305">
    <property type="entry name" value="CYTOCHROME P450"/>
    <property type="match status" value="1"/>
</dbReference>
<keyword evidence="6" id="KW-0503">Monooxygenase</keyword>
<accession>A0A1Y1ZP94</accession>
<keyword evidence="9" id="KW-1185">Reference proteome</keyword>
<name>A0A1Y1ZP94_9PLEO</name>
<keyword evidence="6" id="KW-0560">Oxidoreductase</keyword>
<dbReference type="PANTHER" id="PTHR24305:SF232">
    <property type="entry name" value="P450, PUTATIVE (EUROFUNG)-RELATED"/>
    <property type="match status" value="1"/>
</dbReference>
<evidence type="ECO:0000313" key="9">
    <source>
        <dbReference type="Proteomes" id="UP000193144"/>
    </source>
</evidence>
<dbReference type="InterPro" id="IPR036396">
    <property type="entry name" value="Cyt_P450_sf"/>
</dbReference>
<dbReference type="PRINTS" id="PR00463">
    <property type="entry name" value="EP450I"/>
</dbReference>
<comment type="caution">
    <text evidence="8">The sequence shown here is derived from an EMBL/GenBank/DDBJ whole genome shotgun (WGS) entry which is preliminary data.</text>
</comment>
<dbReference type="PRINTS" id="PR00385">
    <property type="entry name" value="P450"/>
</dbReference>
<dbReference type="SUPFAM" id="SSF48264">
    <property type="entry name" value="Cytochrome P450"/>
    <property type="match status" value="1"/>
</dbReference>
<dbReference type="Pfam" id="PF00067">
    <property type="entry name" value="p450"/>
    <property type="match status" value="1"/>
</dbReference>
<protein>
    <submittedName>
        <fullName evidence="8">Cytochrome P450</fullName>
    </submittedName>
</protein>
<dbReference type="InterPro" id="IPR017972">
    <property type="entry name" value="Cyt_P450_CS"/>
</dbReference>
<dbReference type="Proteomes" id="UP000193144">
    <property type="component" value="Unassembled WGS sequence"/>
</dbReference>
<evidence type="ECO:0000256" key="3">
    <source>
        <dbReference type="ARBA" id="ARBA00022723"/>
    </source>
</evidence>
<dbReference type="InterPro" id="IPR001128">
    <property type="entry name" value="Cyt_P450"/>
</dbReference>
<keyword evidence="5 6" id="KW-0349">Heme</keyword>
<evidence type="ECO:0000256" key="5">
    <source>
        <dbReference type="PIRSR" id="PIRSR602401-1"/>
    </source>
</evidence>
<dbReference type="Gene3D" id="1.10.630.10">
    <property type="entry name" value="Cytochrome P450"/>
    <property type="match status" value="1"/>
</dbReference>
<sequence length="523" mass="58364">MSLSYFSQLEASPLGVAGAIFGTILIAILSRVFYNLYLHPLSKFPGPWYACSFSVIGAIISVKKREPDFFQYLVKKYGTDLPIRISPTMLLFPRPSALKDIYWDPKCNTKAGLYGTGALGPPHLFTTLDGDQHKALRRALSNAPWTIGQLKNTWEPRFDEEVELFVKRMNEHAAAKRTICLSDKVAEFAADIMSMISFTNPFGCVANQRDEKNILSNWRKGLDFFGFVGRFRFFRENIIKLPVVGLWFLPSMSNDSGMGWLMCEADRQVSTREEQNAEKPFSGKPDFMQYALEARFPDGSPLTPSQKRAHVTLLIQAGADTTGTALGSILRFLVTNKDALRRAQQEIDAADKGGLLSTPILYDETRQHLPYFAGCIKEGLRLNPPATNLFARIAPAGGKFIDGHFVPGGTEITSNAYVVQRDRALYGDDAEHFKPERWLESEKRSFELDAAQFVFGVGSRVCLGKDIALMELYKLLPETIRRFDIALESPGRYVVAGGVAYNQGFMVKLHPRSALSGEPNGRA</sequence>
<dbReference type="GO" id="GO:0004497">
    <property type="term" value="F:monooxygenase activity"/>
    <property type="evidence" value="ECO:0007669"/>
    <property type="project" value="UniProtKB-KW"/>
</dbReference>
<dbReference type="OrthoDB" id="3934656at2759"/>
<dbReference type="PROSITE" id="PS00086">
    <property type="entry name" value="CYTOCHROME_P450"/>
    <property type="match status" value="1"/>
</dbReference>
<dbReference type="STRING" id="1231657.A0A1Y1ZP94"/>
<keyword evidence="4 5" id="KW-0408">Iron</keyword>
<reference evidence="8 9" key="1">
    <citation type="submission" date="2016-07" db="EMBL/GenBank/DDBJ databases">
        <title>Pervasive Adenine N6-methylation of Active Genes in Fungi.</title>
        <authorList>
            <consortium name="DOE Joint Genome Institute"/>
            <person name="Mondo S.J."/>
            <person name="Dannebaum R.O."/>
            <person name="Kuo R.C."/>
            <person name="Labutti K."/>
            <person name="Haridas S."/>
            <person name="Kuo A."/>
            <person name="Salamov A."/>
            <person name="Ahrendt S.R."/>
            <person name="Lipzen A."/>
            <person name="Sullivan W."/>
            <person name="Andreopoulos W.B."/>
            <person name="Clum A."/>
            <person name="Lindquist E."/>
            <person name="Daum C."/>
            <person name="Ramamoorthy G.K."/>
            <person name="Gryganskyi A."/>
            <person name="Culley D."/>
            <person name="Magnuson J.K."/>
            <person name="James T.Y."/>
            <person name="O'Malley M.A."/>
            <person name="Stajich J.E."/>
            <person name="Spatafora J.W."/>
            <person name="Visel A."/>
            <person name="Grigoriev I.V."/>
        </authorList>
    </citation>
    <scope>NUCLEOTIDE SEQUENCE [LARGE SCALE GENOMIC DNA]</scope>
    <source>
        <strain evidence="8 9">CBS 115471</strain>
    </source>
</reference>